<dbReference type="Proteomes" id="UP000075420">
    <property type="component" value="Unassembled WGS sequence"/>
</dbReference>
<keyword evidence="3" id="KW-0472">Membrane</keyword>
<dbReference type="AlphaFoldDB" id="A0A150PUC5"/>
<sequence length="177" mass="18341">MSSTGDLDRELEVLAQGARQKRRNRLVFGVGLVMATAAAVAVATFAGKVKEAEAAQAEAVAARIAEQDRIAQLNLEIEERNKKISELTLALETAKSDAEKAQKAFAAYKTSAEAKASAEGEPEADAKTSKVPGKTAAVQRGRAVQVKAVRGARAGASSAKKAGKCVCKAGDPLCGCL</sequence>
<feature type="coiled-coil region" evidence="1">
    <location>
        <begin position="70"/>
        <end position="104"/>
    </location>
</feature>
<organism evidence="4 5">
    <name type="scientific">Sorangium cellulosum</name>
    <name type="common">Polyangium cellulosum</name>
    <dbReference type="NCBI Taxonomy" id="56"/>
    <lineage>
        <taxon>Bacteria</taxon>
        <taxon>Pseudomonadati</taxon>
        <taxon>Myxococcota</taxon>
        <taxon>Polyangia</taxon>
        <taxon>Polyangiales</taxon>
        <taxon>Polyangiaceae</taxon>
        <taxon>Sorangium</taxon>
    </lineage>
</organism>
<comment type="caution">
    <text evidence="4">The sequence shown here is derived from an EMBL/GenBank/DDBJ whole genome shotgun (WGS) entry which is preliminary data.</text>
</comment>
<evidence type="ECO:0000256" key="1">
    <source>
        <dbReference type="SAM" id="Coils"/>
    </source>
</evidence>
<feature type="transmembrane region" description="Helical" evidence="3">
    <location>
        <begin position="26"/>
        <end position="46"/>
    </location>
</feature>
<accession>A0A150PUC5</accession>
<dbReference type="EMBL" id="JELY01000445">
    <property type="protein sequence ID" value="KYF59361.1"/>
    <property type="molecule type" value="Genomic_DNA"/>
</dbReference>
<name>A0A150PUC5_SORCE</name>
<protein>
    <submittedName>
        <fullName evidence="4">Uncharacterized protein</fullName>
    </submittedName>
</protein>
<evidence type="ECO:0000256" key="3">
    <source>
        <dbReference type="SAM" id="Phobius"/>
    </source>
</evidence>
<proteinExistence type="predicted"/>
<keyword evidence="1" id="KW-0175">Coiled coil</keyword>
<feature type="region of interest" description="Disordered" evidence="2">
    <location>
        <begin position="116"/>
        <end position="138"/>
    </location>
</feature>
<reference evidence="4 5" key="1">
    <citation type="submission" date="2014-02" db="EMBL/GenBank/DDBJ databases">
        <title>The small core and large imbalanced accessory genome model reveals a collaborative survival strategy of Sorangium cellulosum strains in nature.</title>
        <authorList>
            <person name="Han K."/>
            <person name="Peng R."/>
            <person name="Blom J."/>
            <person name="Li Y.-Z."/>
        </authorList>
    </citation>
    <scope>NUCLEOTIDE SEQUENCE [LARGE SCALE GENOMIC DNA]</scope>
    <source>
        <strain evidence="4 5">So0157-25</strain>
    </source>
</reference>
<evidence type="ECO:0000313" key="4">
    <source>
        <dbReference type="EMBL" id="KYF59361.1"/>
    </source>
</evidence>
<keyword evidence="3" id="KW-1133">Transmembrane helix</keyword>
<keyword evidence="3" id="KW-0812">Transmembrane</keyword>
<evidence type="ECO:0000256" key="2">
    <source>
        <dbReference type="SAM" id="MobiDB-lite"/>
    </source>
</evidence>
<evidence type="ECO:0000313" key="5">
    <source>
        <dbReference type="Proteomes" id="UP000075420"/>
    </source>
</evidence>
<gene>
    <name evidence="4" type="ORF">BE08_07415</name>
</gene>